<name>A0ABC8M796_ERUVS</name>
<keyword evidence="2" id="KW-1185">Reference proteome</keyword>
<sequence>CWSNSRQHSTQMLDEVWRQPQIYGMNGITCGAPNFRLRLFKESSCSWTTKLHVIDKNLTEQPLENTKWELRKPIPLDDEGNLVESAIGKSPDVHNIYVCIKMRRGRRRQTQPEIMRIFLCSLL</sequence>
<dbReference type="EMBL" id="CAKOAT010958487">
    <property type="protein sequence ID" value="CAH8391699.1"/>
    <property type="molecule type" value="Genomic_DNA"/>
</dbReference>
<reference evidence="1 2" key="1">
    <citation type="submission" date="2022-03" db="EMBL/GenBank/DDBJ databases">
        <authorList>
            <person name="Macdonald S."/>
            <person name="Ahmed S."/>
            <person name="Newling K."/>
        </authorList>
    </citation>
    <scope>NUCLEOTIDE SEQUENCE [LARGE SCALE GENOMIC DNA]</scope>
</reference>
<accession>A0ABC8M796</accession>
<organism evidence="1 2">
    <name type="scientific">Eruca vesicaria subsp. sativa</name>
    <name type="common">Garden rocket</name>
    <name type="synonym">Eruca sativa</name>
    <dbReference type="NCBI Taxonomy" id="29727"/>
    <lineage>
        <taxon>Eukaryota</taxon>
        <taxon>Viridiplantae</taxon>
        <taxon>Streptophyta</taxon>
        <taxon>Embryophyta</taxon>
        <taxon>Tracheophyta</taxon>
        <taxon>Spermatophyta</taxon>
        <taxon>Magnoliopsida</taxon>
        <taxon>eudicotyledons</taxon>
        <taxon>Gunneridae</taxon>
        <taxon>Pentapetalae</taxon>
        <taxon>rosids</taxon>
        <taxon>malvids</taxon>
        <taxon>Brassicales</taxon>
        <taxon>Brassicaceae</taxon>
        <taxon>Brassiceae</taxon>
        <taxon>Eruca</taxon>
    </lineage>
</organism>
<protein>
    <submittedName>
        <fullName evidence="1">Uncharacterized protein</fullName>
    </submittedName>
</protein>
<comment type="caution">
    <text evidence="1">The sequence shown here is derived from an EMBL/GenBank/DDBJ whole genome shotgun (WGS) entry which is preliminary data.</text>
</comment>
<proteinExistence type="predicted"/>
<evidence type="ECO:0000313" key="2">
    <source>
        <dbReference type="Proteomes" id="UP001642260"/>
    </source>
</evidence>
<feature type="non-terminal residue" evidence="1">
    <location>
        <position position="1"/>
    </location>
</feature>
<dbReference type="AlphaFoldDB" id="A0ABC8M796"/>
<evidence type="ECO:0000313" key="1">
    <source>
        <dbReference type="EMBL" id="CAH8391699.1"/>
    </source>
</evidence>
<gene>
    <name evidence="1" type="ORF">ERUC_LOCUS44182</name>
</gene>
<dbReference type="Proteomes" id="UP001642260">
    <property type="component" value="Unassembled WGS sequence"/>
</dbReference>